<keyword evidence="16" id="KW-1185">Reference proteome</keyword>
<evidence type="ECO:0000256" key="1">
    <source>
        <dbReference type="ARBA" id="ARBA00004651"/>
    </source>
</evidence>
<evidence type="ECO:0000256" key="8">
    <source>
        <dbReference type="ARBA" id="ARBA00023170"/>
    </source>
</evidence>
<keyword evidence="11" id="KW-0407">Ion channel</keyword>
<keyword evidence="4 13" id="KW-0812">Transmembrane</keyword>
<evidence type="ECO:0000256" key="7">
    <source>
        <dbReference type="ARBA" id="ARBA00023136"/>
    </source>
</evidence>
<evidence type="ECO:0000256" key="10">
    <source>
        <dbReference type="ARBA" id="ARBA00023286"/>
    </source>
</evidence>
<keyword evidence="2" id="KW-0813">Transport</keyword>
<comment type="caution">
    <text evidence="15">The sequence shown here is derived from an EMBL/GenBank/DDBJ whole genome shotgun (WGS) entry which is preliminary data.</text>
</comment>
<feature type="region of interest" description="Disordered" evidence="12">
    <location>
        <begin position="154"/>
        <end position="198"/>
    </location>
</feature>
<evidence type="ECO:0000313" key="15">
    <source>
        <dbReference type="EMBL" id="ROT78872.1"/>
    </source>
</evidence>
<feature type="domain" description="Ionotropic glutamate receptor L-glutamate and glycine-binding" evidence="14">
    <location>
        <begin position="236"/>
        <end position="296"/>
    </location>
</feature>
<proteinExistence type="predicted"/>
<keyword evidence="3" id="KW-1003">Cell membrane</keyword>
<dbReference type="OrthoDB" id="6382689at2759"/>
<keyword evidence="10" id="KW-1071">Ligand-gated ion channel</keyword>
<reference evidence="15 16" key="2">
    <citation type="submission" date="2019-01" db="EMBL/GenBank/DDBJ databases">
        <title>The decoding of complex shrimp genome reveals the adaptation for benthos swimmer, frequently molting mechanism and breeding impact on genome.</title>
        <authorList>
            <person name="Sun Y."/>
            <person name="Gao Y."/>
            <person name="Yu Y."/>
        </authorList>
    </citation>
    <scope>NUCLEOTIDE SEQUENCE [LARGE SCALE GENOMIC DNA]</scope>
    <source>
        <tissue evidence="15">Muscle</tissue>
    </source>
</reference>
<evidence type="ECO:0000256" key="11">
    <source>
        <dbReference type="ARBA" id="ARBA00023303"/>
    </source>
</evidence>
<evidence type="ECO:0000256" key="5">
    <source>
        <dbReference type="ARBA" id="ARBA00022989"/>
    </source>
</evidence>
<sequence length="403" mass="44258">MRELWVWLGEGWVDNTSVLWERWWSLSYRRFLRAQKKAFASLSSLADLSNEARRRSGRSGKGPSAARESHLRAFTGCSCALCPPAGLASAFDFPLIIWWWMEEVRLAEHFRLSWPRSPACVRARVRLLDVTSRRLTCRSDLCCRGAGPSVTSFAPTAQGARRPQPVCRGAEEEATGRAGRRSGSRGSRGRGGPTSRALWSGCTAPASLRVYQAFHSLSPHVVMQTLECLNPPQGAPHTYVQDNPDGGVKITGFYGDLWDTVRGVLNFTERCTRPPDGGWGALRNGSWTGMIGELVKGEADVAVAPLDKTYIRSLVVDYPHPLSLEGYVIVIKRPQGSSSTWNSYLREFQPSSWLVLCAVLAALTVVLTFLGRLSPDETAMSAGDAVLVTIAALSQTGYILENL</sequence>
<gene>
    <name evidence="15" type="ORF">C7M84_002404</name>
</gene>
<keyword evidence="6" id="KW-0406">Ion transport</keyword>
<dbReference type="SMART" id="SM00918">
    <property type="entry name" value="Lig_chan-Glu_bd"/>
    <property type="match status" value="1"/>
</dbReference>
<dbReference type="GO" id="GO:0005886">
    <property type="term" value="C:plasma membrane"/>
    <property type="evidence" value="ECO:0007669"/>
    <property type="project" value="UniProtKB-SubCell"/>
</dbReference>
<evidence type="ECO:0000256" key="3">
    <source>
        <dbReference type="ARBA" id="ARBA00022475"/>
    </source>
</evidence>
<feature type="transmembrane region" description="Helical" evidence="13">
    <location>
        <begin position="352"/>
        <end position="370"/>
    </location>
</feature>
<name>A0A423TR09_PENVA</name>
<evidence type="ECO:0000256" key="2">
    <source>
        <dbReference type="ARBA" id="ARBA00022448"/>
    </source>
</evidence>
<dbReference type="InterPro" id="IPR052192">
    <property type="entry name" value="Insect_Ionotropic_Sensory_Rcpt"/>
</dbReference>
<keyword evidence="7 13" id="KW-0472">Membrane</keyword>
<dbReference type="AlphaFoldDB" id="A0A423TR09"/>
<reference evidence="15 16" key="1">
    <citation type="submission" date="2018-04" db="EMBL/GenBank/DDBJ databases">
        <authorList>
            <person name="Zhang X."/>
            <person name="Yuan J."/>
            <person name="Li F."/>
            <person name="Xiang J."/>
        </authorList>
    </citation>
    <scope>NUCLEOTIDE SEQUENCE [LARGE SCALE GENOMIC DNA]</scope>
    <source>
        <tissue evidence="15">Muscle</tissue>
    </source>
</reference>
<dbReference type="STRING" id="6689.A0A423TR09"/>
<dbReference type="EMBL" id="QCYY01001317">
    <property type="protein sequence ID" value="ROT78872.1"/>
    <property type="molecule type" value="Genomic_DNA"/>
</dbReference>
<protein>
    <recommendedName>
        <fullName evidence="14">Ionotropic glutamate receptor L-glutamate and glycine-binding domain-containing protein</fullName>
    </recommendedName>
</protein>
<evidence type="ECO:0000256" key="4">
    <source>
        <dbReference type="ARBA" id="ARBA00022692"/>
    </source>
</evidence>
<keyword evidence="5 13" id="KW-1133">Transmembrane helix</keyword>
<accession>A0A423TR09</accession>
<evidence type="ECO:0000256" key="13">
    <source>
        <dbReference type="SAM" id="Phobius"/>
    </source>
</evidence>
<evidence type="ECO:0000313" key="16">
    <source>
        <dbReference type="Proteomes" id="UP000283509"/>
    </source>
</evidence>
<organism evidence="15 16">
    <name type="scientific">Penaeus vannamei</name>
    <name type="common">Whiteleg shrimp</name>
    <name type="synonym">Litopenaeus vannamei</name>
    <dbReference type="NCBI Taxonomy" id="6689"/>
    <lineage>
        <taxon>Eukaryota</taxon>
        <taxon>Metazoa</taxon>
        <taxon>Ecdysozoa</taxon>
        <taxon>Arthropoda</taxon>
        <taxon>Crustacea</taxon>
        <taxon>Multicrustacea</taxon>
        <taxon>Malacostraca</taxon>
        <taxon>Eumalacostraca</taxon>
        <taxon>Eucarida</taxon>
        <taxon>Decapoda</taxon>
        <taxon>Dendrobranchiata</taxon>
        <taxon>Penaeoidea</taxon>
        <taxon>Penaeidae</taxon>
        <taxon>Penaeus</taxon>
    </lineage>
</organism>
<comment type="subcellular location">
    <subcellularLocation>
        <location evidence="1">Cell membrane</location>
        <topology evidence="1">Multi-pass membrane protein</topology>
    </subcellularLocation>
</comment>
<evidence type="ECO:0000256" key="9">
    <source>
        <dbReference type="ARBA" id="ARBA00023180"/>
    </source>
</evidence>
<dbReference type="Pfam" id="PF10613">
    <property type="entry name" value="Lig_chan-Glu_bd"/>
    <property type="match status" value="1"/>
</dbReference>
<dbReference type="Gene3D" id="3.40.190.10">
    <property type="entry name" value="Periplasmic binding protein-like II"/>
    <property type="match status" value="1"/>
</dbReference>
<evidence type="ECO:0000259" key="14">
    <source>
        <dbReference type="SMART" id="SM00918"/>
    </source>
</evidence>
<evidence type="ECO:0000256" key="12">
    <source>
        <dbReference type="SAM" id="MobiDB-lite"/>
    </source>
</evidence>
<keyword evidence="8" id="KW-0675">Receptor</keyword>
<dbReference type="Proteomes" id="UP000283509">
    <property type="component" value="Unassembled WGS sequence"/>
</dbReference>
<keyword evidence="9" id="KW-0325">Glycoprotein</keyword>
<evidence type="ECO:0000256" key="6">
    <source>
        <dbReference type="ARBA" id="ARBA00023065"/>
    </source>
</evidence>
<dbReference type="PANTHER" id="PTHR42643:SF24">
    <property type="entry name" value="IONOTROPIC RECEPTOR 60A"/>
    <property type="match status" value="1"/>
</dbReference>
<dbReference type="GO" id="GO:0015276">
    <property type="term" value="F:ligand-gated monoatomic ion channel activity"/>
    <property type="evidence" value="ECO:0007669"/>
    <property type="project" value="InterPro"/>
</dbReference>
<dbReference type="InterPro" id="IPR019594">
    <property type="entry name" value="Glu/Gly-bd"/>
</dbReference>
<dbReference type="PANTHER" id="PTHR42643">
    <property type="entry name" value="IONOTROPIC RECEPTOR 20A-RELATED"/>
    <property type="match status" value="1"/>
</dbReference>
<dbReference type="SUPFAM" id="SSF53850">
    <property type="entry name" value="Periplasmic binding protein-like II"/>
    <property type="match status" value="1"/>
</dbReference>